<dbReference type="PANTHER" id="PTHR30151:SF7">
    <property type="entry name" value="NITRATE IMPORT PERMEASE PROTEIN NRTB"/>
    <property type="match status" value="1"/>
</dbReference>
<comment type="similarity">
    <text evidence="7">Belongs to the binding-protein-dependent transport system permease family.</text>
</comment>
<dbReference type="Gene3D" id="1.10.3720.10">
    <property type="entry name" value="MetI-like"/>
    <property type="match status" value="1"/>
</dbReference>
<dbReference type="InterPro" id="IPR035906">
    <property type="entry name" value="MetI-like_sf"/>
</dbReference>
<feature type="transmembrane region" description="Helical" evidence="7">
    <location>
        <begin position="81"/>
        <end position="99"/>
    </location>
</feature>
<protein>
    <submittedName>
        <fullName evidence="10">Nitrate transporter, permease protein</fullName>
    </submittedName>
</protein>
<feature type="transmembrane region" description="Helical" evidence="7">
    <location>
        <begin position="251"/>
        <end position="275"/>
    </location>
</feature>
<dbReference type="InterPro" id="IPR000515">
    <property type="entry name" value="MetI-like"/>
</dbReference>
<evidence type="ECO:0000313" key="11">
    <source>
        <dbReference type="Proteomes" id="UP000015462"/>
    </source>
</evidence>
<name>A0AB33Z0M5_9GAMM</name>
<dbReference type="EMBL" id="ASHL01000007">
    <property type="protein sequence ID" value="EPD12709.1"/>
    <property type="molecule type" value="Genomic_DNA"/>
</dbReference>
<dbReference type="AlphaFoldDB" id="A0AB33Z0M5"/>
<sequence length="383" mass="41832">MPVDTALEDKNMKNQEASNTTSSSADSPESVANKPEKKVANEGVKISVKINNFLELIGFTWFIPIVKMLAGEDPVVQLKEAIKVIGVPVLAMLIFIGFWDWGAAKIQTSLGAIPGPAAVWQETKSLAADHYKEKEKEVAFYKRQEVRNAKKLEKNPDAVIKIRDYTGKATYPQQIMTSLWTVFAGFLLASVVAIPLGVICGLSPAFNAAINPIIQIFKPVSPLAWLPIVTLIVSALYVVEGDATFSKSFLVSAITVTLCSLWPTLINTAVGVSTIDKDLMNVSKVLQLGWWKTVTKIVLPSSLPLIFTGLRLSLGVGWMVLIAAEMLAQNPGLGKFVWDEFQNGSSQSLGKIMVAVFTIGIIGFMLDRIMLTLQKYFSYGDAM</sequence>
<keyword evidence="2 7" id="KW-0813">Transport</keyword>
<dbReference type="GO" id="GO:0005886">
    <property type="term" value="C:plasma membrane"/>
    <property type="evidence" value="ECO:0007669"/>
    <property type="project" value="UniProtKB-SubCell"/>
</dbReference>
<evidence type="ECO:0000256" key="5">
    <source>
        <dbReference type="ARBA" id="ARBA00022989"/>
    </source>
</evidence>
<dbReference type="GO" id="GO:0055085">
    <property type="term" value="P:transmembrane transport"/>
    <property type="evidence" value="ECO:0007669"/>
    <property type="project" value="InterPro"/>
</dbReference>
<feature type="transmembrane region" description="Helical" evidence="7">
    <location>
        <begin position="305"/>
        <end position="328"/>
    </location>
</feature>
<comment type="caution">
    <text evidence="10">The sequence shown here is derived from an EMBL/GenBank/DDBJ whole genome shotgun (WGS) entry which is preliminary data.</text>
</comment>
<proteinExistence type="inferred from homology"/>
<dbReference type="PANTHER" id="PTHR30151">
    <property type="entry name" value="ALKANE SULFONATE ABC TRANSPORTER-RELATED, MEMBRANE SUBUNIT"/>
    <property type="match status" value="1"/>
</dbReference>
<dbReference type="SUPFAM" id="SSF161098">
    <property type="entry name" value="MetI-like"/>
    <property type="match status" value="1"/>
</dbReference>
<evidence type="ECO:0000259" key="9">
    <source>
        <dbReference type="PROSITE" id="PS50928"/>
    </source>
</evidence>
<feature type="region of interest" description="Disordered" evidence="8">
    <location>
        <begin position="1"/>
        <end position="36"/>
    </location>
</feature>
<organism evidence="10 11">
    <name type="scientific">Cycloclasticus pugetii</name>
    <dbReference type="NCBI Taxonomy" id="34068"/>
    <lineage>
        <taxon>Bacteria</taxon>
        <taxon>Pseudomonadati</taxon>
        <taxon>Pseudomonadota</taxon>
        <taxon>Gammaproteobacteria</taxon>
        <taxon>Thiotrichales</taxon>
        <taxon>Piscirickettsiaceae</taxon>
        <taxon>Cycloclasticus</taxon>
    </lineage>
</organism>
<keyword evidence="11" id="KW-1185">Reference proteome</keyword>
<accession>A0AB33Z0M5</accession>
<keyword evidence="5 7" id="KW-1133">Transmembrane helix</keyword>
<feature type="transmembrane region" description="Helical" evidence="7">
    <location>
        <begin position="223"/>
        <end position="239"/>
    </location>
</feature>
<keyword evidence="6 7" id="KW-0472">Membrane</keyword>
<dbReference type="RefSeq" id="WP_016390720.1">
    <property type="nucleotide sequence ID" value="NZ_KE646809.1"/>
</dbReference>
<dbReference type="CDD" id="cd06261">
    <property type="entry name" value="TM_PBP2"/>
    <property type="match status" value="1"/>
</dbReference>
<evidence type="ECO:0000256" key="3">
    <source>
        <dbReference type="ARBA" id="ARBA00022475"/>
    </source>
</evidence>
<evidence type="ECO:0000256" key="7">
    <source>
        <dbReference type="RuleBase" id="RU363032"/>
    </source>
</evidence>
<feature type="transmembrane region" description="Helical" evidence="7">
    <location>
        <begin position="348"/>
        <end position="366"/>
    </location>
</feature>
<keyword evidence="3" id="KW-1003">Cell membrane</keyword>
<evidence type="ECO:0000256" key="6">
    <source>
        <dbReference type="ARBA" id="ARBA00023136"/>
    </source>
</evidence>
<evidence type="ECO:0000256" key="2">
    <source>
        <dbReference type="ARBA" id="ARBA00022448"/>
    </source>
</evidence>
<reference evidence="10 11" key="1">
    <citation type="journal article" date="2013" name="Genome Announc.">
        <title>Genome Sequence of the Pyrene- and Fluoranthene-Degrading Bacterium Cycloclasticus sp. Strain PY97M.</title>
        <authorList>
            <person name="Cui Z."/>
            <person name="Xu G."/>
            <person name="Li Q."/>
            <person name="Gao W."/>
            <person name="Zheng L."/>
        </authorList>
    </citation>
    <scope>NUCLEOTIDE SEQUENCE [LARGE SCALE GENOMIC DNA]</scope>
    <source>
        <strain evidence="10 11">PY97M</strain>
    </source>
</reference>
<evidence type="ECO:0000256" key="8">
    <source>
        <dbReference type="SAM" id="MobiDB-lite"/>
    </source>
</evidence>
<feature type="transmembrane region" description="Helical" evidence="7">
    <location>
        <begin position="179"/>
        <end position="202"/>
    </location>
</feature>
<evidence type="ECO:0000256" key="1">
    <source>
        <dbReference type="ARBA" id="ARBA00004651"/>
    </source>
</evidence>
<feature type="compositionally biased region" description="Polar residues" evidence="8">
    <location>
        <begin position="14"/>
        <end position="27"/>
    </location>
</feature>
<dbReference type="Proteomes" id="UP000015462">
    <property type="component" value="Unassembled WGS sequence"/>
</dbReference>
<keyword evidence="4 7" id="KW-0812">Transmembrane</keyword>
<evidence type="ECO:0000256" key="4">
    <source>
        <dbReference type="ARBA" id="ARBA00022692"/>
    </source>
</evidence>
<feature type="domain" description="ABC transmembrane type-1" evidence="9">
    <location>
        <begin position="175"/>
        <end position="370"/>
    </location>
</feature>
<gene>
    <name evidence="10" type="ORF">L196_08889</name>
</gene>
<evidence type="ECO:0000313" key="10">
    <source>
        <dbReference type="EMBL" id="EPD12709.1"/>
    </source>
</evidence>
<comment type="subcellular location">
    <subcellularLocation>
        <location evidence="1 7">Cell membrane</location>
        <topology evidence="1 7">Multi-pass membrane protein</topology>
    </subcellularLocation>
</comment>
<dbReference type="PROSITE" id="PS50928">
    <property type="entry name" value="ABC_TM1"/>
    <property type="match status" value="1"/>
</dbReference>
<dbReference type="Pfam" id="PF00528">
    <property type="entry name" value="BPD_transp_1"/>
    <property type="match status" value="1"/>
</dbReference>